<dbReference type="EMBL" id="JADBGQ010000002">
    <property type="protein sequence ID" value="KAG5411104.1"/>
    <property type="molecule type" value="Genomic_DNA"/>
</dbReference>
<comment type="caution">
    <text evidence="2">The sequence shown here is derived from an EMBL/GenBank/DDBJ whole genome shotgun (WGS) entry which is preliminary data.</text>
</comment>
<sequence length="148" mass="17199">MDSEEVCGPKEEGGLGVRSLNEMKNVSLLKLFRQVVSPSNNSSGYYSTHMERMWFCGEEESPEMGRNTWCWFMNNNIRHIKTLTRYEVKEEEAALIFPKDPPWFKAWMVPVIMVFVFFIVAIVGICRRCRNCRRGENSPSIHPISQTT</sequence>
<dbReference type="Proteomes" id="UP000823674">
    <property type="component" value="Chromosome A02"/>
</dbReference>
<keyword evidence="1" id="KW-1133">Transmembrane helix</keyword>
<reference evidence="2 3" key="1">
    <citation type="submission" date="2021-03" db="EMBL/GenBank/DDBJ databases">
        <authorList>
            <person name="King G.J."/>
            <person name="Bancroft I."/>
            <person name="Baten A."/>
            <person name="Bloomfield J."/>
            <person name="Borpatragohain P."/>
            <person name="He Z."/>
            <person name="Irish N."/>
            <person name="Irwin J."/>
            <person name="Liu K."/>
            <person name="Mauleon R.P."/>
            <person name="Moore J."/>
            <person name="Morris R."/>
            <person name="Ostergaard L."/>
            <person name="Wang B."/>
            <person name="Wells R."/>
        </authorList>
    </citation>
    <scope>NUCLEOTIDE SEQUENCE [LARGE SCALE GENOMIC DNA]</scope>
    <source>
        <strain evidence="2">R-o-18</strain>
        <tissue evidence="2">Leaf</tissue>
    </source>
</reference>
<name>A0ABQ7NMX4_BRACM</name>
<proteinExistence type="predicted"/>
<evidence type="ECO:0000256" key="1">
    <source>
        <dbReference type="SAM" id="Phobius"/>
    </source>
</evidence>
<gene>
    <name evidence="2" type="primary">A02g509380.1_BraROA</name>
    <name evidence="2" type="ORF">IGI04_007423</name>
</gene>
<evidence type="ECO:0000313" key="2">
    <source>
        <dbReference type="EMBL" id="KAG5411104.1"/>
    </source>
</evidence>
<accession>A0ABQ7NMX4</accession>
<feature type="transmembrane region" description="Helical" evidence="1">
    <location>
        <begin position="107"/>
        <end position="126"/>
    </location>
</feature>
<keyword evidence="3" id="KW-1185">Reference proteome</keyword>
<keyword evidence="1" id="KW-0472">Membrane</keyword>
<evidence type="ECO:0000313" key="3">
    <source>
        <dbReference type="Proteomes" id="UP000823674"/>
    </source>
</evidence>
<organism evidence="2 3">
    <name type="scientific">Brassica rapa subsp. trilocularis</name>
    <dbReference type="NCBI Taxonomy" id="1813537"/>
    <lineage>
        <taxon>Eukaryota</taxon>
        <taxon>Viridiplantae</taxon>
        <taxon>Streptophyta</taxon>
        <taxon>Embryophyta</taxon>
        <taxon>Tracheophyta</taxon>
        <taxon>Spermatophyta</taxon>
        <taxon>Magnoliopsida</taxon>
        <taxon>eudicotyledons</taxon>
        <taxon>Gunneridae</taxon>
        <taxon>Pentapetalae</taxon>
        <taxon>rosids</taxon>
        <taxon>malvids</taxon>
        <taxon>Brassicales</taxon>
        <taxon>Brassicaceae</taxon>
        <taxon>Brassiceae</taxon>
        <taxon>Brassica</taxon>
    </lineage>
</organism>
<protein>
    <submittedName>
        <fullName evidence="2">Uncharacterized protein</fullName>
    </submittedName>
</protein>
<keyword evidence="1" id="KW-0812">Transmembrane</keyword>